<dbReference type="eggNOG" id="ENOG5030R7N">
    <property type="taxonomic scope" value="Bacteria"/>
</dbReference>
<dbReference type="EMBL" id="CP003495">
    <property type="protein sequence ID" value="AFY29907.1"/>
    <property type="molecule type" value="Genomic_DNA"/>
</dbReference>
<dbReference type="Proteomes" id="UP000010388">
    <property type="component" value="Chromosome"/>
</dbReference>
<evidence type="ECO:0000313" key="4">
    <source>
        <dbReference type="Proteomes" id="UP000010388"/>
    </source>
</evidence>
<protein>
    <submittedName>
        <fullName evidence="3">Uncharacterized protein</fullName>
    </submittedName>
</protein>
<feature type="transmembrane region" description="Helical" evidence="2">
    <location>
        <begin position="20"/>
        <end position="44"/>
    </location>
</feature>
<evidence type="ECO:0000313" key="3">
    <source>
        <dbReference type="EMBL" id="AFY29907.1"/>
    </source>
</evidence>
<gene>
    <name evidence="3" type="ordered locus">Cyagr_2815</name>
</gene>
<dbReference type="HOGENOM" id="CLU_955512_0_0_3"/>
<dbReference type="AlphaFoldDB" id="K9P952"/>
<feature type="transmembrane region" description="Helical" evidence="2">
    <location>
        <begin position="56"/>
        <end position="76"/>
    </location>
</feature>
<accession>K9P952</accession>
<dbReference type="OrthoDB" id="565849at2"/>
<organism evidence="3 4">
    <name type="scientific">Cyanobium gracile (strain ATCC 27147 / PCC 6307)</name>
    <dbReference type="NCBI Taxonomy" id="292564"/>
    <lineage>
        <taxon>Bacteria</taxon>
        <taxon>Bacillati</taxon>
        <taxon>Cyanobacteriota</taxon>
        <taxon>Cyanophyceae</taxon>
        <taxon>Synechococcales</taxon>
        <taxon>Prochlorococcaceae</taxon>
        <taxon>Cyanobium</taxon>
    </lineage>
</organism>
<dbReference type="RefSeq" id="WP_015110342.1">
    <property type="nucleotide sequence ID" value="NC_019675.1"/>
</dbReference>
<keyword evidence="2" id="KW-0472">Membrane</keyword>
<keyword evidence="2" id="KW-0812">Transmembrane</keyword>
<evidence type="ECO:0000256" key="2">
    <source>
        <dbReference type="SAM" id="Phobius"/>
    </source>
</evidence>
<proteinExistence type="predicted"/>
<feature type="coiled-coil region" evidence="1">
    <location>
        <begin position="147"/>
        <end position="183"/>
    </location>
</feature>
<sequence>MDESSEFKGYEASILADRLSLSSLALLILYIAAAGAALLPLALLNADWQLRAIRTLLDTAFLPLLALGLLHLGAYLDPQNPVLQKRRMLVARLAIIAVVGFLLFIPLQMSAAWRTVAAGNANASRQLARANETFNILRDIIVQAPTLNDLQERLDNQENRGVRLNLEAKGVSLEQTKKELLEQLAVVRDAVIARVNKPDRQATEALARESVRVVISSLALALAFSAAAQRKGSSVPLLVEWHTLLVLRGAHKADADNPLSKSLSLGTRSRPIEDNYIEQLVPAEDEPPKQG</sequence>
<reference evidence="4" key="1">
    <citation type="journal article" date="2013" name="Proc. Natl. Acad. Sci. U.S.A.">
        <title>Improving the coverage of the cyanobacterial phylum using diversity-driven genome sequencing.</title>
        <authorList>
            <person name="Shih P.M."/>
            <person name="Wu D."/>
            <person name="Latifi A."/>
            <person name="Axen S.D."/>
            <person name="Fewer D.P."/>
            <person name="Talla E."/>
            <person name="Calteau A."/>
            <person name="Cai F."/>
            <person name="Tandeau de Marsac N."/>
            <person name="Rippka R."/>
            <person name="Herdman M."/>
            <person name="Sivonen K."/>
            <person name="Coursin T."/>
            <person name="Laurent T."/>
            <person name="Goodwin L."/>
            <person name="Nolan M."/>
            <person name="Davenport K.W."/>
            <person name="Han C.S."/>
            <person name="Rubin E.M."/>
            <person name="Eisen J.A."/>
            <person name="Woyke T."/>
            <person name="Gugger M."/>
            <person name="Kerfeld C.A."/>
        </authorList>
    </citation>
    <scope>NUCLEOTIDE SEQUENCE [LARGE SCALE GENOMIC DNA]</scope>
    <source>
        <strain evidence="4">ATCC 27147 / PCC 6307</strain>
    </source>
</reference>
<name>K9P952_CYAGP</name>
<evidence type="ECO:0000256" key="1">
    <source>
        <dbReference type="SAM" id="Coils"/>
    </source>
</evidence>
<keyword evidence="2" id="KW-1133">Transmembrane helix</keyword>
<feature type="transmembrane region" description="Helical" evidence="2">
    <location>
        <begin position="88"/>
        <end position="107"/>
    </location>
</feature>
<dbReference type="KEGG" id="cgc:Cyagr_2815"/>
<keyword evidence="1" id="KW-0175">Coiled coil</keyword>